<dbReference type="GO" id="GO:0008289">
    <property type="term" value="F:lipid binding"/>
    <property type="evidence" value="ECO:0007669"/>
    <property type="project" value="UniProtKB-KW"/>
</dbReference>
<dbReference type="Gene3D" id="3.40.50.10170">
    <property type="match status" value="1"/>
</dbReference>
<name>H3NNY2_9FIRM</name>
<keyword evidence="1" id="KW-0446">Lipid-binding</keyword>
<accession>H3NNY2</accession>
<dbReference type="eggNOG" id="COG1307">
    <property type="taxonomic scope" value="Bacteria"/>
</dbReference>
<dbReference type="InterPro" id="IPR003797">
    <property type="entry name" value="DegV"/>
</dbReference>
<evidence type="ECO:0000313" key="2">
    <source>
        <dbReference type="EMBL" id="EHR34107.1"/>
    </source>
</evidence>
<keyword evidence="3" id="KW-1185">Reference proteome</keyword>
<dbReference type="RefSeq" id="WP_005398536.1">
    <property type="nucleotide sequence ID" value="NZ_JH601088.1"/>
</dbReference>
<evidence type="ECO:0000256" key="1">
    <source>
        <dbReference type="ARBA" id="ARBA00023121"/>
    </source>
</evidence>
<dbReference type="SUPFAM" id="SSF82549">
    <property type="entry name" value="DAK1/DegV-like"/>
    <property type="match status" value="1"/>
</dbReference>
<gene>
    <name evidence="2" type="ORF">HMPREF9709_01043</name>
</gene>
<dbReference type="GeneID" id="96999036"/>
<dbReference type="AlphaFoldDB" id="H3NNY2"/>
<protein>
    <submittedName>
        <fullName evidence="2">DegV family EDD domain-containing protein</fullName>
    </submittedName>
</protein>
<comment type="caution">
    <text evidence="2">The sequence shown here is derived from an EMBL/GenBank/DDBJ whole genome shotgun (WGS) entry which is preliminary data.</text>
</comment>
<proteinExistence type="predicted"/>
<dbReference type="Gene3D" id="3.30.1180.10">
    <property type="match status" value="1"/>
</dbReference>
<dbReference type="EMBL" id="AGEI01000021">
    <property type="protein sequence ID" value="EHR34107.1"/>
    <property type="molecule type" value="Genomic_DNA"/>
</dbReference>
<dbReference type="HOGENOM" id="CLU_048251_4_2_9"/>
<dbReference type="OrthoDB" id="9780216at2"/>
<dbReference type="InterPro" id="IPR043168">
    <property type="entry name" value="DegV_C"/>
</dbReference>
<dbReference type="STRING" id="883114.HMPREF9709_01043"/>
<dbReference type="PROSITE" id="PS51482">
    <property type="entry name" value="DEGV"/>
    <property type="match status" value="1"/>
</dbReference>
<reference evidence="2 3" key="1">
    <citation type="submission" date="2012-01" db="EMBL/GenBank/DDBJ databases">
        <title>The Genome Sequence of Helcococcus kunzii ATCC 51366.</title>
        <authorList>
            <consortium name="The Broad Institute Genome Sequencing Platform"/>
            <person name="Earl A."/>
            <person name="Ward D."/>
            <person name="Feldgarden M."/>
            <person name="Gevers D."/>
            <person name="Huys G."/>
            <person name="Young S.K."/>
            <person name="Zeng Q."/>
            <person name="Gargeya S."/>
            <person name="Fitzgerald M."/>
            <person name="Haas B."/>
            <person name="Abouelleil A."/>
            <person name="Alvarado L."/>
            <person name="Arachchi H.M."/>
            <person name="Berlin A."/>
            <person name="Chapman S.B."/>
            <person name="Gearin G."/>
            <person name="Goldberg J."/>
            <person name="Griggs A."/>
            <person name="Gujja S."/>
            <person name="Hansen M."/>
            <person name="Heiman D."/>
            <person name="Howarth C."/>
            <person name="Larimer J."/>
            <person name="Lui A."/>
            <person name="MacDonald P.J.P."/>
            <person name="McCowen C."/>
            <person name="Montmayeur A."/>
            <person name="Murphy C."/>
            <person name="Neiman D."/>
            <person name="Pearson M."/>
            <person name="Priest M."/>
            <person name="Roberts A."/>
            <person name="Saif S."/>
            <person name="Shea T."/>
            <person name="Sisk P."/>
            <person name="Stolte C."/>
            <person name="Sykes S."/>
            <person name="Wortman J."/>
            <person name="Nusbaum C."/>
            <person name="Birren B."/>
        </authorList>
    </citation>
    <scope>NUCLEOTIDE SEQUENCE [LARGE SCALE GENOMIC DNA]</scope>
    <source>
        <strain evidence="2 3">ATCC 51366</strain>
    </source>
</reference>
<organism evidence="2 3">
    <name type="scientific">Helcococcus kunzii ATCC 51366</name>
    <dbReference type="NCBI Taxonomy" id="883114"/>
    <lineage>
        <taxon>Bacteria</taxon>
        <taxon>Bacillati</taxon>
        <taxon>Bacillota</taxon>
        <taxon>Tissierellia</taxon>
        <taxon>Tissierellales</taxon>
        <taxon>Peptoniphilaceae</taxon>
        <taxon>Helcococcus</taxon>
    </lineage>
</organism>
<dbReference type="NCBIfam" id="TIGR00762">
    <property type="entry name" value="DegV"/>
    <property type="match status" value="1"/>
</dbReference>
<dbReference type="PANTHER" id="PTHR33434:SF2">
    <property type="entry name" value="FATTY ACID-BINDING PROTEIN TM_1468"/>
    <property type="match status" value="1"/>
</dbReference>
<dbReference type="InterPro" id="IPR050270">
    <property type="entry name" value="DegV_domain_contain"/>
</dbReference>
<dbReference type="Proteomes" id="UP000004191">
    <property type="component" value="Unassembled WGS sequence"/>
</dbReference>
<dbReference type="Pfam" id="PF02645">
    <property type="entry name" value="DegV"/>
    <property type="match status" value="1"/>
</dbReference>
<sequence length="284" mass="31869">MKKIILSSDSTSDLSKELMSKYQIFTLPLYIHLDNKEYKDMIDIDANFIYKYFDEHKVLPKTSAPSVGDYLRHFGNWNYDEYEIIHVSIGSSLSSSYQNAVIAAEELGNVHVIDSKSLSTGSGLLLLIARDMIEDGKNTDEIVEEITRLTDKLNVSFVIDSITYLREGGRLSALRAFGANVLNIKPSISVSNKDHGKMNVGKKYRGKIDVVVNKYITDTLSNDENIDKRIVSLTHSGATEEQIQNCINAIKENCDFEEILVNKASSTIASHCGYNTFGLIFFNK</sequence>
<evidence type="ECO:0000313" key="3">
    <source>
        <dbReference type="Proteomes" id="UP000004191"/>
    </source>
</evidence>
<dbReference type="PANTHER" id="PTHR33434">
    <property type="entry name" value="DEGV DOMAIN-CONTAINING PROTEIN DR_1986-RELATED"/>
    <property type="match status" value="1"/>
</dbReference>